<evidence type="ECO:0000256" key="7">
    <source>
        <dbReference type="ARBA" id="ARBA00038889"/>
    </source>
</evidence>
<keyword evidence="11" id="KW-1185">Reference proteome</keyword>
<dbReference type="GO" id="GO:0005829">
    <property type="term" value="C:cytosol"/>
    <property type="evidence" value="ECO:0007669"/>
    <property type="project" value="TreeGrafter"/>
</dbReference>
<dbReference type="Gene3D" id="3.20.20.140">
    <property type="entry name" value="Metal-dependent hydrolases"/>
    <property type="match status" value="1"/>
</dbReference>
<comment type="catalytic activity">
    <reaction evidence="6">
        <text>6-methylsalicylate + H(+) = 3-methylphenol + CO2</text>
        <dbReference type="Rhea" id="RHEA:23112"/>
        <dbReference type="ChEBI" id="CHEBI:15378"/>
        <dbReference type="ChEBI" id="CHEBI:16526"/>
        <dbReference type="ChEBI" id="CHEBI:17231"/>
        <dbReference type="ChEBI" id="CHEBI:36658"/>
        <dbReference type="EC" id="4.1.1.52"/>
    </reaction>
    <physiologicalReaction direction="left-to-right" evidence="6">
        <dbReference type="Rhea" id="RHEA:23113"/>
    </physiologicalReaction>
</comment>
<dbReference type="GO" id="GO:0046872">
    <property type="term" value="F:metal ion binding"/>
    <property type="evidence" value="ECO:0007669"/>
    <property type="project" value="UniProtKB-KW"/>
</dbReference>
<proteinExistence type="inferred from homology"/>
<evidence type="ECO:0000256" key="6">
    <source>
        <dbReference type="ARBA" id="ARBA00036832"/>
    </source>
</evidence>
<dbReference type="EC" id="4.1.1.52" evidence="7"/>
<organism evidence="10 11">
    <name type="scientific">Cladophialophora chaetospira</name>
    <dbReference type="NCBI Taxonomy" id="386627"/>
    <lineage>
        <taxon>Eukaryota</taxon>
        <taxon>Fungi</taxon>
        <taxon>Dikarya</taxon>
        <taxon>Ascomycota</taxon>
        <taxon>Pezizomycotina</taxon>
        <taxon>Eurotiomycetes</taxon>
        <taxon>Chaetothyriomycetidae</taxon>
        <taxon>Chaetothyriales</taxon>
        <taxon>Herpotrichiellaceae</taxon>
        <taxon>Cladophialophora</taxon>
    </lineage>
</organism>
<evidence type="ECO:0000313" key="10">
    <source>
        <dbReference type="EMBL" id="KAJ9602616.1"/>
    </source>
</evidence>
<evidence type="ECO:0000256" key="3">
    <source>
        <dbReference type="ARBA" id="ARBA00022793"/>
    </source>
</evidence>
<comment type="caution">
    <text evidence="10">The sequence shown here is derived from an EMBL/GenBank/DDBJ whole genome shotgun (WGS) entry which is preliminary data.</text>
</comment>
<accession>A0AA39CBY0</accession>
<dbReference type="Proteomes" id="UP001172673">
    <property type="component" value="Unassembled WGS sequence"/>
</dbReference>
<dbReference type="InterPro" id="IPR032465">
    <property type="entry name" value="ACMSD"/>
</dbReference>
<keyword evidence="4" id="KW-0862">Zinc</keyword>
<comment type="similarity">
    <text evidence="1">Belongs to the metallo-dependent hydrolases superfamily. ACMSD family.</text>
</comment>
<evidence type="ECO:0000256" key="1">
    <source>
        <dbReference type="ARBA" id="ARBA00005871"/>
    </source>
</evidence>
<gene>
    <name evidence="10" type="ORF">H2200_012809</name>
</gene>
<dbReference type="EMBL" id="JAPDRK010000025">
    <property type="protein sequence ID" value="KAJ9602616.1"/>
    <property type="molecule type" value="Genomic_DNA"/>
</dbReference>
<feature type="domain" description="Amidohydrolase-related" evidence="9">
    <location>
        <begin position="4"/>
        <end position="331"/>
    </location>
</feature>
<dbReference type="InterPro" id="IPR032466">
    <property type="entry name" value="Metal_Hydrolase"/>
</dbReference>
<dbReference type="Pfam" id="PF04909">
    <property type="entry name" value="Amidohydro_2"/>
    <property type="match status" value="1"/>
</dbReference>
<dbReference type="SUPFAM" id="SSF51556">
    <property type="entry name" value="Metallo-dependent hydrolases"/>
    <property type="match status" value="1"/>
</dbReference>
<name>A0AA39CBY0_9EURO</name>
<dbReference type="AlphaFoldDB" id="A0AA39CBY0"/>
<evidence type="ECO:0000256" key="2">
    <source>
        <dbReference type="ARBA" id="ARBA00022723"/>
    </source>
</evidence>
<evidence type="ECO:0000256" key="8">
    <source>
        <dbReference type="RuleBase" id="RU366045"/>
    </source>
</evidence>
<evidence type="ECO:0000313" key="11">
    <source>
        <dbReference type="Proteomes" id="UP001172673"/>
    </source>
</evidence>
<sequence>MGRIDTHAHFVPPSWRQSCEQHGHGKPDGMPEIPAWDPEQHLSLMDKLDIEKSIVSITSPGTTLVAGDIAIAVDVTRASNDYAADLKRARPNRFGFWASLPLPFVQESVQEVQRALGELDADGVGLMTNYYGQYLGDASFDPVFGELNARSATVFIHPTGPCVMAASDDGVDNQPRRASPLKQNYPDPMFEYLFETARCAINLFLSGTVSRYPDITFVLSHAGGALPPIVQRFTTFSSAILKLDNGVTAATVRQMLQTRFFFDLAGFPFPDQIHGLVRYVDASRLLYGSDFPYTPAAGVEMLAQMMDKEGPVVFGEEKWEDVMYKNAQRLLARQK</sequence>
<evidence type="ECO:0000256" key="4">
    <source>
        <dbReference type="ARBA" id="ARBA00022833"/>
    </source>
</evidence>
<evidence type="ECO:0000259" key="9">
    <source>
        <dbReference type="Pfam" id="PF04909"/>
    </source>
</evidence>
<dbReference type="PANTHER" id="PTHR21240:SF29">
    <property type="entry name" value="AMIDOHYDROLASE-RELATED DOMAIN-CONTAINING PROTEIN"/>
    <property type="match status" value="1"/>
</dbReference>
<dbReference type="PANTHER" id="PTHR21240">
    <property type="entry name" value="2-AMINO-3-CARBOXYLMUCONATE-6-SEMIALDEHYDE DECARBOXYLASE"/>
    <property type="match status" value="1"/>
</dbReference>
<evidence type="ECO:0000256" key="5">
    <source>
        <dbReference type="ARBA" id="ARBA00023239"/>
    </source>
</evidence>
<dbReference type="GO" id="GO:0047596">
    <property type="term" value="F:6-methylsalicylate decarboxylase activity"/>
    <property type="evidence" value="ECO:0007669"/>
    <property type="project" value="UniProtKB-EC"/>
</dbReference>
<reference evidence="10" key="1">
    <citation type="submission" date="2022-10" db="EMBL/GenBank/DDBJ databases">
        <title>Culturing micro-colonial fungi from biological soil crusts in the Mojave desert and describing Neophaeococcomyces mojavensis, and introducing the new genera and species Taxawa tesnikishii.</title>
        <authorList>
            <person name="Kurbessoian T."/>
            <person name="Stajich J.E."/>
        </authorList>
    </citation>
    <scope>NUCLEOTIDE SEQUENCE</scope>
    <source>
        <strain evidence="10">TK_41</strain>
    </source>
</reference>
<dbReference type="GO" id="GO:0019748">
    <property type="term" value="P:secondary metabolic process"/>
    <property type="evidence" value="ECO:0007669"/>
    <property type="project" value="TreeGrafter"/>
</dbReference>
<dbReference type="GO" id="GO:0016787">
    <property type="term" value="F:hydrolase activity"/>
    <property type="evidence" value="ECO:0007669"/>
    <property type="project" value="InterPro"/>
</dbReference>
<keyword evidence="5 8" id="KW-0456">Lyase</keyword>
<protein>
    <recommendedName>
        <fullName evidence="7">6-methylsalicylate decarboxylase</fullName>
        <ecNumber evidence="7">4.1.1.52</ecNumber>
    </recommendedName>
</protein>
<dbReference type="InterPro" id="IPR006680">
    <property type="entry name" value="Amidohydro-rel"/>
</dbReference>
<keyword evidence="3 8" id="KW-0210">Decarboxylase</keyword>
<keyword evidence="2" id="KW-0479">Metal-binding</keyword>